<dbReference type="InterPro" id="IPR000801">
    <property type="entry name" value="Esterase-like"/>
</dbReference>
<evidence type="ECO:0000313" key="3">
    <source>
        <dbReference type="EMBL" id="GIP56292.1"/>
    </source>
</evidence>
<dbReference type="Pfam" id="PF00756">
    <property type="entry name" value="Esterase"/>
    <property type="match status" value="1"/>
</dbReference>
<dbReference type="InterPro" id="IPR052558">
    <property type="entry name" value="Siderophore_Hydrolase_D"/>
</dbReference>
<proteinExistence type="inferred from homology"/>
<dbReference type="Gene3D" id="3.40.50.1820">
    <property type="entry name" value="alpha/beta hydrolase"/>
    <property type="match status" value="1"/>
</dbReference>
<dbReference type="SUPFAM" id="SSF53474">
    <property type="entry name" value="alpha/beta-Hydrolases"/>
    <property type="match status" value="1"/>
</dbReference>
<gene>
    <name evidence="3" type="primary">besA_1</name>
    <name evidence="3" type="ORF">J15TS10_01060</name>
</gene>
<keyword evidence="2" id="KW-0378">Hydrolase</keyword>
<dbReference type="RefSeq" id="WP_373870932.1">
    <property type="nucleotide sequence ID" value="NZ_BOSM01000001.1"/>
</dbReference>
<comment type="caution">
    <text evidence="3">The sequence shown here is derived from an EMBL/GenBank/DDBJ whole genome shotgun (WGS) entry which is preliminary data.</text>
</comment>
<dbReference type="EMBL" id="BOSM01000001">
    <property type="protein sequence ID" value="GIP56292.1"/>
    <property type="molecule type" value="Genomic_DNA"/>
</dbReference>
<comment type="similarity">
    <text evidence="1">Belongs to the esterase D family.</text>
</comment>
<keyword evidence="4" id="KW-1185">Reference proteome</keyword>
<dbReference type="Proteomes" id="UP000681290">
    <property type="component" value="Unassembled WGS sequence"/>
</dbReference>
<protein>
    <submittedName>
        <fullName evidence="3">Ferri-bacillibactin esterase BesA</fullName>
    </submittedName>
</protein>
<dbReference type="InterPro" id="IPR029058">
    <property type="entry name" value="AB_hydrolase_fold"/>
</dbReference>
<accession>A0ABQ4MKS1</accession>
<evidence type="ECO:0000256" key="2">
    <source>
        <dbReference type="ARBA" id="ARBA00022801"/>
    </source>
</evidence>
<evidence type="ECO:0000313" key="4">
    <source>
        <dbReference type="Proteomes" id="UP000681290"/>
    </source>
</evidence>
<evidence type="ECO:0000256" key="1">
    <source>
        <dbReference type="ARBA" id="ARBA00005622"/>
    </source>
</evidence>
<dbReference type="PANTHER" id="PTHR40841">
    <property type="entry name" value="SIDEROPHORE TRIACETYLFUSARININE C ESTERASE"/>
    <property type="match status" value="1"/>
</dbReference>
<sequence length="287" mass="31556">MKNINQSFTLPNTEYWDMRSTAANRDYRIFAFKPEEAPPSGGYPVIYLLDGNALFATMVDAVRAQSRVQKKTGVCPAVVIGIGYPGDALFDPARYYDYTMPTQPDQIIPGPEGKPWPELGGVSEFIDFIEQDLKPEVERQFPIDGGRQAVLGHSLGGLFVLQALFDQPHLFQNYIAGSPSIHWNKSYMAEAEQRFVSRMGQGAGQADSSSRPQKLSLLITAGELEQSHPSRMVENASGLADRLAKLAEQGSELRVEYCEFAGESHISVLPALISRAVRFALVQAANG</sequence>
<name>A0ABQ4MKS1_9BACL</name>
<organism evidence="3 4">
    <name type="scientific">Paenibacillus woosongensis</name>
    <dbReference type="NCBI Taxonomy" id="307580"/>
    <lineage>
        <taxon>Bacteria</taxon>
        <taxon>Bacillati</taxon>
        <taxon>Bacillota</taxon>
        <taxon>Bacilli</taxon>
        <taxon>Bacillales</taxon>
        <taxon>Paenibacillaceae</taxon>
        <taxon>Paenibacillus</taxon>
    </lineage>
</organism>
<dbReference type="PANTHER" id="PTHR40841:SF2">
    <property type="entry name" value="SIDEROPHORE-DEGRADING ESTERASE (EUROFUNG)"/>
    <property type="match status" value="1"/>
</dbReference>
<reference evidence="3 4" key="1">
    <citation type="submission" date="2021-03" db="EMBL/GenBank/DDBJ databases">
        <title>Antimicrobial resistance genes in bacteria isolated from Japanese honey, and their potential for conferring macrolide and lincosamide resistance in the American foulbrood pathogen Paenibacillus larvae.</title>
        <authorList>
            <person name="Okamoto M."/>
            <person name="Kumagai M."/>
            <person name="Kanamori H."/>
            <person name="Takamatsu D."/>
        </authorList>
    </citation>
    <scope>NUCLEOTIDE SEQUENCE [LARGE SCALE GENOMIC DNA]</scope>
    <source>
        <strain evidence="3 4">J15TS10</strain>
    </source>
</reference>